<evidence type="ECO:0000313" key="9">
    <source>
        <dbReference type="Proteomes" id="UP000711995"/>
    </source>
</evidence>
<dbReference type="EMBL" id="JAATLJ010000001">
    <property type="protein sequence ID" value="NIZ40078.1"/>
    <property type="molecule type" value="Genomic_DNA"/>
</dbReference>
<dbReference type="RefSeq" id="WP_167699686.1">
    <property type="nucleotide sequence ID" value="NZ_CP118174.1"/>
</dbReference>
<evidence type="ECO:0000256" key="2">
    <source>
        <dbReference type="ARBA" id="ARBA00022448"/>
    </source>
</evidence>
<evidence type="ECO:0000256" key="4">
    <source>
        <dbReference type="ARBA" id="ARBA00022692"/>
    </source>
</evidence>
<feature type="transmembrane region" description="Helical" evidence="7">
    <location>
        <begin position="370"/>
        <end position="390"/>
    </location>
</feature>
<evidence type="ECO:0000256" key="6">
    <source>
        <dbReference type="ARBA" id="ARBA00023136"/>
    </source>
</evidence>
<keyword evidence="9" id="KW-1185">Reference proteome</keyword>
<feature type="transmembrane region" description="Helical" evidence="7">
    <location>
        <begin position="140"/>
        <end position="160"/>
    </location>
</feature>
<keyword evidence="5 7" id="KW-1133">Transmembrane helix</keyword>
<protein>
    <submittedName>
        <fullName evidence="8">Glutamate/gamma-aminobutyrate family transporter YjeM</fullName>
    </submittedName>
</protein>
<dbReference type="PIRSF" id="PIRSF006060">
    <property type="entry name" value="AA_transporter"/>
    <property type="match status" value="1"/>
</dbReference>
<feature type="transmembrane region" description="Helical" evidence="7">
    <location>
        <begin position="257"/>
        <end position="278"/>
    </location>
</feature>
<feature type="transmembrane region" description="Helical" evidence="7">
    <location>
        <begin position="410"/>
        <end position="428"/>
    </location>
</feature>
<dbReference type="GO" id="GO:0022857">
    <property type="term" value="F:transmembrane transporter activity"/>
    <property type="evidence" value="ECO:0007669"/>
    <property type="project" value="InterPro"/>
</dbReference>
<keyword evidence="6 7" id="KW-0472">Membrane</keyword>
<name>A0A968KQU9_9SPIO</name>
<dbReference type="AlphaFoldDB" id="A0A968KQU9"/>
<feature type="transmembrane region" description="Helical" evidence="7">
    <location>
        <begin position="93"/>
        <end position="120"/>
    </location>
</feature>
<feature type="transmembrane region" description="Helical" evidence="7">
    <location>
        <begin position="12"/>
        <end position="31"/>
    </location>
</feature>
<dbReference type="InterPro" id="IPR050367">
    <property type="entry name" value="APC_superfamily"/>
</dbReference>
<reference evidence="8 9" key="1">
    <citation type="submission" date="2020-03" db="EMBL/GenBank/DDBJ databases">
        <title>Spirochaetal bacteria isolated from arthropods constitute a novel genus Entomospira genus novum within the order Spirochaetales.</title>
        <authorList>
            <person name="Grana-Miraglia L."/>
            <person name="Sikutova S."/>
            <person name="Fingerle V."/>
            <person name="Sing A."/>
            <person name="Castillo-Ramirez S."/>
            <person name="Margos G."/>
            <person name="Rudolf I."/>
        </authorList>
    </citation>
    <scope>NUCLEOTIDE SEQUENCE [LARGE SCALE GENOMIC DNA]</scope>
    <source>
        <strain evidence="8 9">BR193</strain>
    </source>
</reference>
<comment type="subcellular location">
    <subcellularLocation>
        <location evidence="1">Cell membrane</location>
        <topology evidence="1">Multi-pass membrane protein</topology>
    </subcellularLocation>
</comment>
<dbReference type="PANTHER" id="PTHR42770">
    <property type="entry name" value="AMINO ACID TRANSPORTER-RELATED"/>
    <property type="match status" value="1"/>
</dbReference>
<dbReference type="GO" id="GO:0005886">
    <property type="term" value="C:plasma membrane"/>
    <property type="evidence" value="ECO:0007669"/>
    <property type="project" value="UniProtKB-SubCell"/>
</dbReference>
<gene>
    <name evidence="8" type="primary">yjeM</name>
    <name evidence="8" type="ORF">HCT14_00900</name>
</gene>
<comment type="caution">
    <text evidence="8">The sequence shown here is derived from an EMBL/GenBank/DDBJ whole genome shotgun (WGS) entry which is preliminary data.</text>
</comment>
<feature type="transmembrane region" description="Helical" evidence="7">
    <location>
        <begin position="324"/>
        <end position="349"/>
    </location>
</feature>
<evidence type="ECO:0000256" key="3">
    <source>
        <dbReference type="ARBA" id="ARBA00022475"/>
    </source>
</evidence>
<dbReference type="InterPro" id="IPR002293">
    <property type="entry name" value="AA/rel_permease1"/>
</dbReference>
<dbReference type="PANTHER" id="PTHR42770:SF15">
    <property type="entry name" value="GLUTAMATE_GAMMA-AMINOBUTYRATE ANTIPORTER-RELATED"/>
    <property type="match status" value="1"/>
</dbReference>
<keyword evidence="4 7" id="KW-0812">Transmembrane</keyword>
<sequence>MSQKEKVFSDKISLMSFILMLFTSVFGFNNASRGFYNMGYAAIPWYILAAIGYGIPFAIMVAEMASAFKNEKGGFYSWLEPVINKKLAFIGMFMWYAGYVIWMVTVASSGLWISFTTFLFGYDKTSQFSIPFLNLQYNQILNIIAIIWMLAITSISARGLRSISAFARVGGYAVWTLNIVLILGGLILFILQKGSIQFTLQGGNTNLFFHSPNPNYQTLITTLSFLVYALFAFGGMETASGLVDKIQNPEKRFPKGLLTSAIVIAVGYAAAIFSIGVFTDWYDLHANPLVNLGNVTYFILQNLGITIGNTIGLSSEGSKDLGIFFARFTGLGLFLTLTGAFFTLIYAPLKQLIEGTPASIWPQFMLKQKNGIPVNALWVQASFVILLLLVNSIGGKSAEEFIKFLTEASNVALTLPYVFISIAYWFFIKNQTIHKPFRIIKSDNLALTASLLVTSILLFANFFAIFQPTLSAIFNPTGSENELNSAMQTSLTYIAGPLLFTAIALILFHNGEKRNRQTH</sequence>
<accession>A0A968KQU9</accession>
<keyword evidence="2" id="KW-0813">Transport</keyword>
<proteinExistence type="predicted"/>
<dbReference type="Gene3D" id="1.20.1740.10">
    <property type="entry name" value="Amino acid/polyamine transporter I"/>
    <property type="match status" value="1"/>
</dbReference>
<evidence type="ECO:0000256" key="1">
    <source>
        <dbReference type="ARBA" id="ARBA00004651"/>
    </source>
</evidence>
<feature type="transmembrane region" description="Helical" evidence="7">
    <location>
        <begin position="216"/>
        <end position="236"/>
    </location>
</feature>
<feature type="transmembrane region" description="Helical" evidence="7">
    <location>
        <begin position="172"/>
        <end position="191"/>
    </location>
</feature>
<evidence type="ECO:0000313" key="8">
    <source>
        <dbReference type="EMBL" id="NIZ40078.1"/>
    </source>
</evidence>
<organism evidence="8 9">
    <name type="scientific">Entomospira entomophila</name>
    <dbReference type="NCBI Taxonomy" id="2719988"/>
    <lineage>
        <taxon>Bacteria</taxon>
        <taxon>Pseudomonadati</taxon>
        <taxon>Spirochaetota</taxon>
        <taxon>Spirochaetia</taxon>
        <taxon>Spirochaetales</taxon>
        <taxon>Spirochaetaceae</taxon>
        <taxon>Entomospira</taxon>
    </lineage>
</organism>
<feature type="transmembrane region" description="Helical" evidence="7">
    <location>
        <begin position="449"/>
        <end position="470"/>
    </location>
</feature>
<evidence type="ECO:0000256" key="5">
    <source>
        <dbReference type="ARBA" id="ARBA00022989"/>
    </source>
</evidence>
<dbReference type="Proteomes" id="UP000711995">
    <property type="component" value="Unassembled WGS sequence"/>
</dbReference>
<keyword evidence="3" id="KW-1003">Cell membrane</keyword>
<dbReference type="Pfam" id="PF13520">
    <property type="entry name" value="AA_permease_2"/>
    <property type="match status" value="1"/>
</dbReference>
<evidence type="ECO:0000256" key="7">
    <source>
        <dbReference type="SAM" id="Phobius"/>
    </source>
</evidence>
<feature type="transmembrane region" description="Helical" evidence="7">
    <location>
        <begin position="490"/>
        <end position="508"/>
    </location>
</feature>
<feature type="transmembrane region" description="Helical" evidence="7">
    <location>
        <begin position="43"/>
        <end position="62"/>
    </location>
</feature>
<dbReference type="NCBIfam" id="NF011775">
    <property type="entry name" value="PRK15238.1"/>
    <property type="match status" value="1"/>
</dbReference>